<feature type="region of interest" description="Disordered" evidence="2">
    <location>
        <begin position="304"/>
        <end position="345"/>
    </location>
</feature>
<comment type="caution">
    <text evidence="5">The sequence shown here is derived from an EMBL/GenBank/DDBJ whole genome shotgun (WGS) entry which is preliminary data.</text>
</comment>
<dbReference type="Gene3D" id="1.10.555.10">
    <property type="entry name" value="Rho GTPase activation protein"/>
    <property type="match status" value="1"/>
</dbReference>
<sequence>MTGLVMVTKGGVCGGGKGGAKGAVKSCEEEQQNQISVLALLLAALRKSMVPCRVDRQEDVMSSTTVHHMEIGWPTNVRHVTHVTFDRFNGFLGLPVEFQVEIPSRVPSASASVFGVSAESMQCSFDSNGNSVPTILLLMQERLYLQGGLKAEGIFRINPDNGQEEHVRDQLNKGIVPDNIDVHCLAGLIKAWFRELPSGVLDGLSPEEVLKCNTEEESVHLVKQLKPTEAALLDWAVGLMADVVEEEESNKMNARNIAMVFAPNMTQMSDPLTALMHAVQVMNLLKTLIIKTLRKREEMAMGGYSPMSAHSCNGPTDEEFDSQRETDTSCELRGPTSDYDNGFHNNCSGDEDADVESLCEIEECVSSQPDANENVTHSFLEETAEESQRDHASPRSYTGSGVSFTHSNGEKNTGDGDKIDKLDDESTTSDASSMSTAD</sequence>
<organism evidence="5 6">
    <name type="scientific">Hibiscus syriacus</name>
    <name type="common">Rose of Sharon</name>
    <dbReference type="NCBI Taxonomy" id="106335"/>
    <lineage>
        <taxon>Eukaryota</taxon>
        <taxon>Viridiplantae</taxon>
        <taxon>Streptophyta</taxon>
        <taxon>Embryophyta</taxon>
        <taxon>Tracheophyta</taxon>
        <taxon>Spermatophyta</taxon>
        <taxon>Magnoliopsida</taxon>
        <taxon>eudicotyledons</taxon>
        <taxon>Gunneridae</taxon>
        <taxon>Pentapetalae</taxon>
        <taxon>rosids</taxon>
        <taxon>malvids</taxon>
        <taxon>Malvales</taxon>
        <taxon>Malvaceae</taxon>
        <taxon>Malvoideae</taxon>
        <taxon>Hibiscus</taxon>
    </lineage>
</organism>
<dbReference type="Pfam" id="PF00786">
    <property type="entry name" value="PBD"/>
    <property type="match status" value="1"/>
</dbReference>
<dbReference type="SMART" id="SM00285">
    <property type="entry name" value="PBD"/>
    <property type="match status" value="1"/>
</dbReference>
<dbReference type="InterPro" id="IPR000095">
    <property type="entry name" value="CRIB_dom"/>
</dbReference>
<dbReference type="Pfam" id="PF00620">
    <property type="entry name" value="RhoGAP"/>
    <property type="match status" value="1"/>
</dbReference>
<evidence type="ECO:0000256" key="2">
    <source>
        <dbReference type="SAM" id="MobiDB-lite"/>
    </source>
</evidence>
<feature type="domain" description="CRIB" evidence="3">
    <location>
        <begin position="71"/>
        <end position="84"/>
    </location>
</feature>
<gene>
    <name evidence="5" type="ORF">F3Y22_tig00110577pilonHSYRG00028</name>
</gene>
<dbReference type="GO" id="GO:0007165">
    <property type="term" value="P:signal transduction"/>
    <property type="evidence" value="ECO:0007669"/>
    <property type="project" value="InterPro"/>
</dbReference>
<evidence type="ECO:0000259" key="3">
    <source>
        <dbReference type="PROSITE" id="PS50108"/>
    </source>
</evidence>
<dbReference type="EMBL" id="VEPZ02001037">
    <property type="protein sequence ID" value="KAE8699495.1"/>
    <property type="molecule type" value="Genomic_DNA"/>
</dbReference>
<dbReference type="OrthoDB" id="185175at2759"/>
<dbReference type="PROSITE" id="PS50108">
    <property type="entry name" value="CRIB"/>
    <property type="match status" value="1"/>
</dbReference>
<dbReference type="InterPro" id="IPR036936">
    <property type="entry name" value="CRIB_dom_sf"/>
</dbReference>
<dbReference type="FunFam" id="1.10.555.10:FF:000046">
    <property type="entry name" value="Rho GTPase-activating protein 5"/>
    <property type="match status" value="1"/>
</dbReference>
<dbReference type="Proteomes" id="UP000436088">
    <property type="component" value="Unassembled WGS sequence"/>
</dbReference>
<dbReference type="GO" id="GO:0005096">
    <property type="term" value="F:GTPase activator activity"/>
    <property type="evidence" value="ECO:0007669"/>
    <property type="project" value="UniProtKB-KW"/>
</dbReference>
<protein>
    <submittedName>
        <fullName evidence="5">Rho GTPase-activating protein 2</fullName>
    </submittedName>
</protein>
<proteinExistence type="predicted"/>
<name>A0A6A3A8K8_HIBSY</name>
<accession>A0A6A3A8K8</accession>
<feature type="compositionally biased region" description="Polar residues" evidence="2">
    <location>
        <begin position="395"/>
        <end position="407"/>
    </location>
</feature>
<dbReference type="SMART" id="SM00324">
    <property type="entry name" value="RhoGAP"/>
    <property type="match status" value="1"/>
</dbReference>
<evidence type="ECO:0000259" key="4">
    <source>
        <dbReference type="PROSITE" id="PS50238"/>
    </source>
</evidence>
<dbReference type="PROSITE" id="PS50238">
    <property type="entry name" value="RHOGAP"/>
    <property type="match status" value="1"/>
</dbReference>
<dbReference type="CDD" id="cd00159">
    <property type="entry name" value="RhoGAP"/>
    <property type="match status" value="1"/>
</dbReference>
<dbReference type="InterPro" id="IPR008936">
    <property type="entry name" value="Rho_GTPase_activation_prot"/>
</dbReference>
<keyword evidence="1" id="KW-0343">GTPase activation</keyword>
<feature type="compositionally biased region" description="Low complexity" evidence="2">
    <location>
        <begin position="428"/>
        <end position="438"/>
    </location>
</feature>
<dbReference type="PANTHER" id="PTHR23177">
    <property type="entry name" value="MKIAA1688 PROTEIN"/>
    <property type="match status" value="1"/>
</dbReference>
<keyword evidence="6" id="KW-1185">Reference proteome</keyword>
<feature type="region of interest" description="Disordered" evidence="2">
    <location>
        <begin position="382"/>
        <end position="438"/>
    </location>
</feature>
<evidence type="ECO:0000256" key="1">
    <source>
        <dbReference type="ARBA" id="ARBA00022468"/>
    </source>
</evidence>
<dbReference type="AlphaFoldDB" id="A0A6A3A8K8"/>
<feature type="compositionally biased region" description="Basic and acidic residues" evidence="2">
    <location>
        <begin position="408"/>
        <end position="421"/>
    </location>
</feature>
<dbReference type="SUPFAM" id="SSF48350">
    <property type="entry name" value="GTPase activation domain, GAP"/>
    <property type="match status" value="1"/>
</dbReference>
<dbReference type="Gene3D" id="3.90.810.10">
    <property type="entry name" value="CRIB domain"/>
    <property type="match status" value="1"/>
</dbReference>
<dbReference type="PANTHER" id="PTHR23177:SF35">
    <property type="entry name" value="RHO GTPASE-ACTIVATING PROTEIN GACA"/>
    <property type="match status" value="1"/>
</dbReference>
<dbReference type="InterPro" id="IPR044785">
    <property type="entry name" value="RopGAP1-5"/>
</dbReference>
<feature type="domain" description="Rho-GAP" evidence="4">
    <location>
        <begin position="116"/>
        <end position="297"/>
    </location>
</feature>
<evidence type="ECO:0000313" key="5">
    <source>
        <dbReference type="EMBL" id="KAE8699495.1"/>
    </source>
</evidence>
<evidence type="ECO:0000313" key="6">
    <source>
        <dbReference type="Proteomes" id="UP000436088"/>
    </source>
</evidence>
<reference evidence="5" key="1">
    <citation type="submission" date="2019-09" db="EMBL/GenBank/DDBJ databases">
        <title>Draft genome information of white flower Hibiscus syriacus.</title>
        <authorList>
            <person name="Kim Y.-M."/>
        </authorList>
    </citation>
    <scope>NUCLEOTIDE SEQUENCE [LARGE SCALE GENOMIC DNA]</scope>
    <source>
        <strain evidence="5">YM2019G1</strain>
    </source>
</reference>
<dbReference type="InterPro" id="IPR000198">
    <property type="entry name" value="RhoGAP_dom"/>
</dbReference>